<proteinExistence type="predicted"/>
<dbReference type="Proteomes" id="UP000707451">
    <property type="component" value="Unassembled WGS sequence"/>
</dbReference>
<keyword evidence="3" id="KW-1185">Reference proteome</keyword>
<organism evidence="2 3">
    <name type="scientific">Linnemannia hyalina</name>
    <dbReference type="NCBI Taxonomy" id="64524"/>
    <lineage>
        <taxon>Eukaryota</taxon>
        <taxon>Fungi</taxon>
        <taxon>Fungi incertae sedis</taxon>
        <taxon>Mucoromycota</taxon>
        <taxon>Mortierellomycotina</taxon>
        <taxon>Mortierellomycetes</taxon>
        <taxon>Mortierellales</taxon>
        <taxon>Mortierellaceae</taxon>
        <taxon>Linnemannia</taxon>
    </lineage>
</organism>
<comment type="caution">
    <text evidence="2">The sequence shown here is derived from an EMBL/GenBank/DDBJ whole genome shotgun (WGS) entry which is preliminary data.</text>
</comment>
<evidence type="ECO:0000256" key="1">
    <source>
        <dbReference type="SAM" id="MobiDB-lite"/>
    </source>
</evidence>
<reference evidence="2" key="1">
    <citation type="submission" date="2021-06" db="EMBL/GenBank/DDBJ databases">
        <title>Genome Sequence of Mortierella hyaline Strain SCG-10, a Cold-Adapted, Nitrate-Reducing Fungus Isolated from Soil in Minnesota, USA.</title>
        <authorList>
            <person name="Aldossari N."/>
        </authorList>
    </citation>
    <scope>NUCLEOTIDE SEQUENCE</scope>
    <source>
        <strain evidence="2">SCG-10</strain>
    </source>
</reference>
<dbReference type="AlphaFoldDB" id="A0A9P8BQC5"/>
<evidence type="ECO:0000313" key="3">
    <source>
        <dbReference type="Proteomes" id="UP000707451"/>
    </source>
</evidence>
<evidence type="ECO:0000313" key="2">
    <source>
        <dbReference type="EMBL" id="KAG9064225.1"/>
    </source>
</evidence>
<feature type="region of interest" description="Disordered" evidence="1">
    <location>
        <begin position="1"/>
        <end position="21"/>
    </location>
</feature>
<dbReference type="OrthoDB" id="2441096at2759"/>
<dbReference type="EMBL" id="JAHRHY010000014">
    <property type="protein sequence ID" value="KAG9064225.1"/>
    <property type="molecule type" value="Genomic_DNA"/>
</dbReference>
<gene>
    <name evidence="2" type="ORF">KI688_003413</name>
</gene>
<accession>A0A9P8BQC5</accession>
<sequence length="225" mass="24812">MSDDNNSVSSAGDGQDDGSNTPFIHSFLTSLYSGNLPNKSKTGSAVNTFISRLQEMGHLEKSQVAKADAQECRLIQRFIAPVDPRTPDGDRLRGRQKKEAGIAAAVRVVEPEELRAHINTLRDDGFDPQIYQEKGYPGHAPEDLKKTNDDDDEQPILLDKVSEKKLKATTKLAKAFDTELPEDTIHIIVQRPAPGDLHADIKKITDKFFMPGADIAKFLDAFVKG</sequence>
<name>A0A9P8BQC5_9FUNG</name>
<protein>
    <submittedName>
        <fullName evidence="2">Uncharacterized protein</fullName>
    </submittedName>
</protein>